<protein>
    <submittedName>
        <fullName evidence="7">Arginine metabolism regulation protein II</fullName>
    </submittedName>
</protein>
<dbReference type="Pfam" id="PF00172">
    <property type="entry name" value="Zn_clus"/>
    <property type="match status" value="1"/>
</dbReference>
<evidence type="ECO:0000313" key="8">
    <source>
        <dbReference type="Proteomes" id="UP000186955"/>
    </source>
</evidence>
<dbReference type="InterPro" id="IPR050675">
    <property type="entry name" value="OAF3"/>
</dbReference>
<keyword evidence="3" id="KW-0804">Transcription</keyword>
<dbReference type="SUPFAM" id="SSF57701">
    <property type="entry name" value="Zn2/Cys6 DNA-binding domain"/>
    <property type="match status" value="1"/>
</dbReference>
<feature type="compositionally biased region" description="Low complexity" evidence="5">
    <location>
        <begin position="131"/>
        <end position="142"/>
    </location>
</feature>
<dbReference type="STRING" id="1316194.A0A1Q5T5T9"/>
<keyword evidence="1" id="KW-0805">Transcription regulation</keyword>
<feature type="domain" description="Zn(2)-C6 fungal-type" evidence="6">
    <location>
        <begin position="17"/>
        <end position="45"/>
    </location>
</feature>
<dbReference type="PROSITE" id="PS00463">
    <property type="entry name" value="ZN2_CY6_FUNGAL_1"/>
    <property type="match status" value="1"/>
</dbReference>
<dbReference type="SMART" id="SM00066">
    <property type="entry name" value="GAL4"/>
    <property type="match status" value="1"/>
</dbReference>
<dbReference type="InterPro" id="IPR036864">
    <property type="entry name" value="Zn2-C6_fun-type_DNA-bd_sf"/>
</dbReference>
<evidence type="ECO:0000256" key="1">
    <source>
        <dbReference type="ARBA" id="ARBA00023015"/>
    </source>
</evidence>
<evidence type="ECO:0000259" key="6">
    <source>
        <dbReference type="PROSITE" id="PS50048"/>
    </source>
</evidence>
<dbReference type="GO" id="GO:0000981">
    <property type="term" value="F:DNA-binding transcription factor activity, RNA polymerase II-specific"/>
    <property type="evidence" value="ECO:0007669"/>
    <property type="project" value="InterPro"/>
</dbReference>
<dbReference type="Proteomes" id="UP000186955">
    <property type="component" value="Unassembled WGS sequence"/>
</dbReference>
<feature type="region of interest" description="Disordered" evidence="5">
    <location>
        <begin position="131"/>
        <end position="154"/>
    </location>
</feature>
<dbReference type="InterPro" id="IPR021858">
    <property type="entry name" value="Fun_TF"/>
</dbReference>
<dbReference type="CDD" id="cd00067">
    <property type="entry name" value="GAL4"/>
    <property type="match status" value="1"/>
</dbReference>
<dbReference type="PROSITE" id="PS50048">
    <property type="entry name" value="ZN2_CY6_FUNGAL_2"/>
    <property type="match status" value="1"/>
</dbReference>
<evidence type="ECO:0000256" key="3">
    <source>
        <dbReference type="ARBA" id="ARBA00023163"/>
    </source>
</evidence>
<proteinExistence type="predicted"/>
<evidence type="ECO:0000256" key="5">
    <source>
        <dbReference type="SAM" id="MobiDB-lite"/>
    </source>
</evidence>
<dbReference type="GO" id="GO:0003677">
    <property type="term" value="F:DNA binding"/>
    <property type="evidence" value="ECO:0007669"/>
    <property type="project" value="UniProtKB-KW"/>
</dbReference>
<organism evidence="7 8">
    <name type="scientific">Penicillium subrubescens</name>
    <dbReference type="NCBI Taxonomy" id="1316194"/>
    <lineage>
        <taxon>Eukaryota</taxon>
        <taxon>Fungi</taxon>
        <taxon>Dikarya</taxon>
        <taxon>Ascomycota</taxon>
        <taxon>Pezizomycotina</taxon>
        <taxon>Eurotiomycetes</taxon>
        <taxon>Eurotiomycetidae</taxon>
        <taxon>Eurotiales</taxon>
        <taxon>Aspergillaceae</taxon>
        <taxon>Penicillium</taxon>
    </lineage>
</organism>
<dbReference type="Pfam" id="PF11951">
    <property type="entry name" value="Fungal_trans_2"/>
    <property type="match status" value="1"/>
</dbReference>
<evidence type="ECO:0000313" key="7">
    <source>
        <dbReference type="EMBL" id="OKO95591.1"/>
    </source>
</evidence>
<sequence>MASSKTTRARRSHRLGGCSTCRKRHVKCDQKRPACRTCRALGVSCEGFSDQVLWMRSNEDGPYDTNSRRGTRRHLYSEQSRLSMSASLGTNLVSGSVDASLAEVDIRSRNPERALESDIVIGPFAVLDFSGSQQSQEQSSAPQEEESHPQKPTLNVQSDDIIDQAEIPAAPSDDVLQQGDIPTEIPDPSPVSIIDSLSNMDDFLHWSDILSFSPDQSGFATHPSLSAPYDFSFDLSSDTMLIPAALNPNEDPLRMLTPQQTPMELRTSNEDILKDGQFLLKHFQDVVIPRIMAIPFGQKSPWKILNLPAAVVAFGDSTYLGTEGVSHARLANLYALFACAAIDLALQPSAEMIHSPEHWYQIANQTYQQAKDHIQISLQHETAGPKKAKYKDQLMAANILTQYAILSGQQQHARCFLIDAERLLRLRGLSKRRISKKARLLHHVYTWLRIVGESTFVLHDYHLSYSCLENLGTSSRSHPSSSTASNTTAIVTSEPNPHLDDFLRLENQNSDSDLNIDEPKDRASGYHDIHLHDSRSFPETLYKQIYGIPETWLSLVSQTTRLANVLATWQTARNNGKPLRLEAWEALQRRAMRLENLICSFSLGRARGGSADLQATCKPHAHMLEALNGALVIFFYRRVHDTHPAALQGYVDSVIAALEQCSVSLSEADTSGPGTAWPAFIAGCEALTPARREAIIKWLDNASSMCGFTSYAMARDIMTKLWRKQDEHLTANRSEPMPMWIDICKEEQIWPLFC</sequence>
<dbReference type="PANTHER" id="PTHR31069">
    <property type="entry name" value="OLEATE-ACTIVATED TRANSCRIPTION FACTOR 1-RELATED"/>
    <property type="match status" value="1"/>
</dbReference>
<keyword evidence="4" id="KW-0539">Nucleus</keyword>
<name>A0A1Q5T5T9_9EURO</name>
<dbReference type="GO" id="GO:0008270">
    <property type="term" value="F:zinc ion binding"/>
    <property type="evidence" value="ECO:0007669"/>
    <property type="project" value="InterPro"/>
</dbReference>
<evidence type="ECO:0000256" key="4">
    <source>
        <dbReference type="ARBA" id="ARBA00023242"/>
    </source>
</evidence>
<reference evidence="7 8" key="1">
    <citation type="submission" date="2016-10" db="EMBL/GenBank/DDBJ databases">
        <title>Genome sequence of the ascomycete fungus Penicillium subrubescens.</title>
        <authorList>
            <person name="De Vries R.P."/>
            <person name="Peng M."/>
            <person name="Dilokpimol A."/>
            <person name="Hilden K."/>
            <person name="Makela M.R."/>
            <person name="Grigoriev I."/>
            <person name="Riley R."/>
            <person name="Granchi Z."/>
        </authorList>
    </citation>
    <scope>NUCLEOTIDE SEQUENCE [LARGE SCALE GENOMIC DNA]</scope>
    <source>
        <strain evidence="7 8">CBS 132785</strain>
    </source>
</reference>
<comment type="caution">
    <text evidence="7">The sequence shown here is derived from an EMBL/GenBank/DDBJ whole genome shotgun (WGS) entry which is preliminary data.</text>
</comment>
<dbReference type="EMBL" id="MNBE01000702">
    <property type="protein sequence ID" value="OKO95591.1"/>
    <property type="molecule type" value="Genomic_DNA"/>
</dbReference>
<evidence type="ECO:0000256" key="2">
    <source>
        <dbReference type="ARBA" id="ARBA00023125"/>
    </source>
</evidence>
<accession>A0A1Q5T5T9</accession>
<dbReference type="Gene3D" id="4.10.240.10">
    <property type="entry name" value="Zn(2)-C6 fungal-type DNA-binding domain"/>
    <property type="match status" value="1"/>
</dbReference>
<keyword evidence="8" id="KW-1185">Reference proteome</keyword>
<dbReference type="InterPro" id="IPR001138">
    <property type="entry name" value="Zn2Cys6_DnaBD"/>
</dbReference>
<gene>
    <name evidence="7" type="ORF">PENSUB_11103</name>
</gene>
<dbReference type="AlphaFoldDB" id="A0A1Q5T5T9"/>
<keyword evidence="2" id="KW-0238">DNA-binding</keyword>
<dbReference type="PANTHER" id="PTHR31069:SF25">
    <property type="entry name" value="TRANSCRIPTION FACTOR, PUTATIVE (EUROFUNG)-RELATED"/>
    <property type="match status" value="1"/>
</dbReference>